<evidence type="ECO:0000313" key="3">
    <source>
        <dbReference type="EMBL" id="MBJ7602701.1"/>
    </source>
</evidence>
<dbReference type="InterPro" id="IPR003870">
    <property type="entry name" value="DUF222"/>
</dbReference>
<protein>
    <submittedName>
        <fullName evidence="3">DUF222 domain-containing protein</fullName>
    </submittedName>
</protein>
<dbReference type="GO" id="GO:0004519">
    <property type="term" value="F:endonuclease activity"/>
    <property type="evidence" value="ECO:0007669"/>
    <property type="project" value="InterPro"/>
</dbReference>
<evidence type="ECO:0000256" key="1">
    <source>
        <dbReference type="ARBA" id="ARBA00023450"/>
    </source>
</evidence>
<dbReference type="EMBL" id="JAEKNQ010000022">
    <property type="protein sequence ID" value="MBJ7602701.1"/>
    <property type="molecule type" value="Genomic_DNA"/>
</dbReference>
<dbReference type="RefSeq" id="WP_338177490.1">
    <property type="nucleotide sequence ID" value="NZ_JAEKNQ010000022.1"/>
</dbReference>
<dbReference type="InterPro" id="IPR002711">
    <property type="entry name" value="HNH"/>
</dbReference>
<comment type="caution">
    <text evidence="3">The sequence shown here is derived from an EMBL/GenBank/DDBJ whole genome shotgun (WGS) entry which is preliminary data.</text>
</comment>
<dbReference type="Pfam" id="PF01844">
    <property type="entry name" value="HNH"/>
    <property type="match status" value="1"/>
</dbReference>
<dbReference type="GO" id="GO:0003676">
    <property type="term" value="F:nucleic acid binding"/>
    <property type="evidence" value="ECO:0007669"/>
    <property type="project" value="InterPro"/>
</dbReference>
<comment type="similarity">
    <text evidence="1">Belongs to the Rv1128c/1148c/1588c/1702c/1945/3466 family.</text>
</comment>
<dbReference type="Gene3D" id="1.10.30.50">
    <property type="match status" value="1"/>
</dbReference>
<evidence type="ECO:0000259" key="2">
    <source>
        <dbReference type="SMART" id="SM00507"/>
    </source>
</evidence>
<feature type="domain" description="HNH nuclease" evidence="2">
    <location>
        <begin position="284"/>
        <end position="336"/>
    </location>
</feature>
<dbReference type="GO" id="GO:0008270">
    <property type="term" value="F:zinc ion binding"/>
    <property type="evidence" value="ECO:0007669"/>
    <property type="project" value="InterPro"/>
</dbReference>
<gene>
    <name evidence="3" type="ORF">JF888_05840</name>
</gene>
<dbReference type="AlphaFoldDB" id="A0A934KFX0"/>
<accession>A0A934KFX0</accession>
<proteinExistence type="inferred from homology"/>
<dbReference type="Pfam" id="PF02720">
    <property type="entry name" value="DUF222"/>
    <property type="match status" value="1"/>
</dbReference>
<dbReference type="CDD" id="cd00085">
    <property type="entry name" value="HNHc"/>
    <property type="match status" value="1"/>
</dbReference>
<dbReference type="SMART" id="SM00507">
    <property type="entry name" value="HNHc"/>
    <property type="match status" value="1"/>
</dbReference>
<organism evidence="3 4">
    <name type="scientific">Candidatus Dormiibacter inghamiae</name>
    <dbReference type="NCBI Taxonomy" id="3127013"/>
    <lineage>
        <taxon>Bacteria</taxon>
        <taxon>Bacillati</taxon>
        <taxon>Candidatus Dormiibacterota</taxon>
        <taxon>Candidatus Dormibacteria</taxon>
        <taxon>Candidatus Dormibacterales</taxon>
        <taxon>Candidatus Dormibacteraceae</taxon>
        <taxon>Candidatus Dormiibacter</taxon>
    </lineage>
</organism>
<reference evidence="3 4" key="1">
    <citation type="submission" date="2020-10" db="EMBL/GenBank/DDBJ databases">
        <title>Ca. Dormibacterota MAGs.</title>
        <authorList>
            <person name="Montgomery K."/>
        </authorList>
    </citation>
    <scope>NUCLEOTIDE SEQUENCE [LARGE SCALE GENOMIC DNA]</scope>
    <source>
        <strain evidence="3">SC8811_S16_3</strain>
    </source>
</reference>
<dbReference type="Proteomes" id="UP000620075">
    <property type="component" value="Unassembled WGS sequence"/>
</dbReference>
<dbReference type="InterPro" id="IPR003615">
    <property type="entry name" value="HNH_nuc"/>
</dbReference>
<evidence type="ECO:0000313" key="4">
    <source>
        <dbReference type="Proteomes" id="UP000620075"/>
    </source>
</evidence>
<sequence>MTELNRAINRLQAEFTRRTRILDQNQGWLATGALSAQAWLRRECHLTAAAAADRVRMGRRLDDLPQTAAAFGEGAISLQHASLLCRTCDLVGVEPTREAEPILVEAACELDPRQLRIVTERFRYCTDPDGVAREADSLFDRRYFDLSQTWDGIYFLNGMFDAESGEVLKTALNALLPPPAGDDPRSAGQRRADALLELCRQCLDSGSLPQRGGQKPHLHLLAELGALQKLMGAAAPELNRQQMVPAETARRIACDAGLSTETSGQNGAGAGDVLSLMSRVVSGATRRALWQRDGGCRFPGCDRPPDWTDAHHIVHWADGGETELGNLVLLCRRHHRQVHEQGWRLASDEGGSLRAVPP</sequence>
<name>A0A934KFX0_9BACT</name>